<dbReference type="PANTHER" id="PTHR13887:SF14">
    <property type="entry name" value="DISULFIDE BOND FORMATION PROTEIN D"/>
    <property type="match status" value="1"/>
</dbReference>
<feature type="compositionally biased region" description="Basic and acidic residues" evidence="6">
    <location>
        <begin position="1"/>
        <end position="10"/>
    </location>
</feature>
<evidence type="ECO:0000313" key="9">
    <source>
        <dbReference type="EMBL" id="GHF79864.1"/>
    </source>
</evidence>
<dbReference type="CDD" id="cd02972">
    <property type="entry name" value="DsbA_family"/>
    <property type="match status" value="1"/>
</dbReference>
<dbReference type="InterPro" id="IPR012336">
    <property type="entry name" value="Thioredoxin-like_fold"/>
</dbReference>
<dbReference type="Pfam" id="PF13462">
    <property type="entry name" value="Thioredoxin_4"/>
    <property type="match status" value="1"/>
</dbReference>
<keyword evidence="3" id="KW-0560">Oxidoreductase</keyword>
<name>A0A8H9M844_9PSEU</name>
<evidence type="ECO:0000259" key="8">
    <source>
        <dbReference type="Pfam" id="PF13462"/>
    </source>
</evidence>
<gene>
    <name evidence="9" type="ORF">GCM10017566_62600</name>
</gene>
<evidence type="ECO:0000256" key="2">
    <source>
        <dbReference type="ARBA" id="ARBA00022729"/>
    </source>
</evidence>
<dbReference type="SUPFAM" id="SSF52833">
    <property type="entry name" value="Thioredoxin-like"/>
    <property type="match status" value="1"/>
</dbReference>
<evidence type="ECO:0000313" key="10">
    <source>
        <dbReference type="Proteomes" id="UP000658656"/>
    </source>
</evidence>
<comment type="caution">
    <text evidence="9">The sequence shown here is derived from an EMBL/GenBank/DDBJ whole genome shotgun (WGS) entry which is preliminary data.</text>
</comment>
<protein>
    <submittedName>
        <fullName evidence="9">Membrane protein</fullName>
    </submittedName>
</protein>
<keyword evidence="10" id="KW-1185">Reference proteome</keyword>
<dbReference type="GO" id="GO:0016491">
    <property type="term" value="F:oxidoreductase activity"/>
    <property type="evidence" value="ECO:0007669"/>
    <property type="project" value="UniProtKB-KW"/>
</dbReference>
<keyword evidence="4" id="KW-1015">Disulfide bond</keyword>
<dbReference type="AlphaFoldDB" id="A0A8H9M844"/>
<evidence type="ECO:0000256" key="7">
    <source>
        <dbReference type="SAM" id="Phobius"/>
    </source>
</evidence>
<feature type="region of interest" description="Disordered" evidence="6">
    <location>
        <begin position="1"/>
        <end position="29"/>
    </location>
</feature>
<dbReference type="Proteomes" id="UP000658656">
    <property type="component" value="Unassembled WGS sequence"/>
</dbReference>
<reference evidence="9" key="2">
    <citation type="submission" date="2020-09" db="EMBL/GenBank/DDBJ databases">
        <authorList>
            <person name="Sun Q."/>
            <person name="Zhou Y."/>
        </authorList>
    </citation>
    <scope>NUCLEOTIDE SEQUENCE</scope>
    <source>
        <strain evidence="9">CGMCC 4.7679</strain>
    </source>
</reference>
<keyword evidence="7" id="KW-0472">Membrane</keyword>
<reference evidence="9" key="1">
    <citation type="journal article" date="2014" name="Int. J. Syst. Evol. Microbiol.">
        <title>Complete genome sequence of Corynebacterium casei LMG S-19264T (=DSM 44701T), isolated from a smear-ripened cheese.</title>
        <authorList>
            <consortium name="US DOE Joint Genome Institute (JGI-PGF)"/>
            <person name="Walter F."/>
            <person name="Albersmeier A."/>
            <person name="Kalinowski J."/>
            <person name="Ruckert C."/>
        </authorList>
    </citation>
    <scope>NUCLEOTIDE SEQUENCE</scope>
    <source>
        <strain evidence="9">CGMCC 4.7679</strain>
    </source>
</reference>
<keyword evidence="7" id="KW-0812">Transmembrane</keyword>
<evidence type="ECO:0000256" key="5">
    <source>
        <dbReference type="ARBA" id="ARBA00023284"/>
    </source>
</evidence>
<dbReference type="Gene3D" id="3.40.30.10">
    <property type="entry name" value="Glutaredoxin"/>
    <property type="match status" value="1"/>
</dbReference>
<feature type="transmembrane region" description="Helical" evidence="7">
    <location>
        <begin position="39"/>
        <end position="58"/>
    </location>
</feature>
<evidence type="ECO:0000256" key="4">
    <source>
        <dbReference type="ARBA" id="ARBA00023157"/>
    </source>
</evidence>
<keyword evidence="7" id="KW-1133">Transmembrane helix</keyword>
<evidence type="ECO:0000256" key="6">
    <source>
        <dbReference type="SAM" id="MobiDB-lite"/>
    </source>
</evidence>
<evidence type="ECO:0000256" key="1">
    <source>
        <dbReference type="ARBA" id="ARBA00005791"/>
    </source>
</evidence>
<dbReference type="InterPro" id="IPR036249">
    <property type="entry name" value="Thioredoxin-like_sf"/>
</dbReference>
<comment type="similarity">
    <text evidence="1">Belongs to the thioredoxin family. DsbA subfamily.</text>
</comment>
<accession>A0A8H9M844</accession>
<sequence>MKEVGGAERAARKRRQSQTAGARAVAQARGSSGGNRRTIVVVVAVVVLAALVIGGVIWTNSSKNQTAGQAIPPVTTNAALDSANERHDATVVSGRDDAKAKIDIYADFLCPYCGQLQKAYGQQIEQQIEAGNLQVTYHMIPLLNSRSDPPGYSLASENASLCAADQGKFTAYHDSLFAKQPEEGQRGYDNTQLIQLGKDLGITAPEFATCVNNGTYNQQLNDALTKISADPSFQGTPTILHGTTQLNWSDANWLTNLVGQS</sequence>
<keyword evidence="5" id="KW-0676">Redox-active center</keyword>
<dbReference type="PANTHER" id="PTHR13887">
    <property type="entry name" value="GLUTATHIONE S-TRANSFERASE KAPPA"/>
    <property type="match status" value="1"/>
</dbReference>
<proteinExistence type="inferred from homology"/>
<feature type="domain" description="Thioredoxin-like fold" evidence="8">
    <location>
        <begin position="89"/>
        <end position="248"/>
    </location>
</feature>
<keyword evidence="2" id="KW-0732">Signal</keyword>
<dbReference type="EMBL" id="BNAV01000013">
    <property type="protein sequence ID" value="GHF79864.1"/>
    <property type="molecule type" value="Genomic_DNA"/>
</dbReference>
<organism evidence="9 10">
    <name type="scientific">Amycolatopsis bartoniae</name>
    <dbReference type="NCBI Taxonomy" id="941986"/>
    <lineage>
        <taxon>Bacteria</taxon>
        <taxon>Bacillati</taxon>
        <taxon>Actinomycetota</taxon>
        <taxon>Actinomycetes</taxon>
        <taxon>Pseudonocardiales</taxon>
        <taxon>Pseudonocardiaceae</taxon>
        <taxon>Amycolatopsis</taxon>
    </lineage>
</organism>
<evidence type="ECO:0000256" key="3">
    <source>
        <dbReference type="ARBA" id="ARBA00023002"/>
    </source>
</evidence>